<protein>
    <submittedName>
        <fullName evidence="6">Tetratricopeptide repeat protein</fullName>
    </submittedName>
</protein>
<keyword evidence="1" id="KW-0677">Repeat</keyword>
<feature type="compositionally biased region" description="Low complexity" evidence="4">
    <location>
        <begin position="21"/>
        <end position="36"/>
    </location>
</feature>
<proteinExistence type="predicted"/>
<feature type="chain" id="PRO_5022811169" evidence="5">
    <location>
        <begin position="27"/>
        <end position="531"/>
    </location>
</feature>
<dbReference type="OrthoDB" id="9790037at2"/>
<comment type="caution">
    <text evidence="6">The sequence shown here is derived from an EMBL/GenBank/DDBJ whole genome shotgun (WGS) entry which is preliminary data.</text>
</comment>
<feature type="compositionally biased region" description="Polar residues" evidence="4">
    <location>
        <begin position="176"/>
        <end position="188"/>
    </location>
</feature>
<dbReference type="Gene3D" id="1.25.40.10">
    <property type="entry name" value="Tetratricopeptide repeat domain"/>
    <property type="match status" value="1"/>
</dbReference>
<dbReference type="PANTHER" id="PTHR44858:SF1">
    <property type="entry name" value="UDP-N-ACETYLGLUCOSAMINE--PEPTIDE N-ACETYLGLUCOSAMINYLTRANSFERASE SPINDLY-RELATED"/>
    <property type="match status" value="1"/>
</dbReference>
<dbReference type="RefSeq" id="WP_146400161.1">
    <property type="nucleotide sequence ID" value="NZ_SJPQ01000002.1"/>
</dbReference>
<evidence type="ECO:0000313" key="6">
    <source>
        <dbReference type="EMBL" id="TWT88799.1"/>
    </source>
</evidence>
<sequence length="531" mass="55767" precursor="true">MDARLRNRALAAALLSTLGAAAPASAEPAQADGAQAIRSAFDLPAPRKKPRPTQPQATEAATDLAPGEALDSTASPQSPAEPLQLRGRDANASKLRLRRAMELPAKPAPQATSRPAAKVQEPAAPASDPVEPIHVETNAAVVTAAFDGVLKEVPRANAPKLLPTPATDETPPTPMAMSSQPRRSQQGLSLVAPSQAAPSQATPSQGTASLTVQTHATQSHEAQSLATQPLSAGELAKRENRRKARELNRRGLANAQAGDDDAALSDFQHALRLDAECWGALHNHAVSLAERGDLERADAGFSRLLRARPDDALALQNRAEMRLWSGDAAGALADCDAALAAAEPSAELLELRGSARRTVGDAAGALADFTAALEQTPDHTPSLVARAKLHATLGRHAESIADLKRALRSDPRSVDAYRVAAWVLATCPDSQLRDPARALEAARRAQNLGDSTDPRTLDAAAAALAASGRYEEAADLQGRALAGAHVSSHGELRARLELYRAGRAYLDLTERVDWPAVQRVSHEVAPGQAAR</sequence>
<feature type="region of interest" description="Disordered" evidence="4">
    <location>
        <begin position="157"/>
        <end position="245"/>
    </location>
</feature>
<dbReference type="SMART" id="SM00028">
    <property type="entry name" value="TPR"/>
    <property type="match status" value="5"/>
</dbReference>
<evidence type="ECO:0000256" key="5">
    <source>
        <dbReference type="SAM" id="SignalP"/>
    </source>
</evidence>
<accession>A0A5C5ZMY8</accession>
<dbReference type="InterPro" id="IPR019734">
    <property type="entry name" value="TPR_rpt"/>
</dbReference>
<feature type="compositionally biased region" description="Polar residues" evidence="4">
    <location>
        <begin position="206"/>
        <end position="230"/>
    </location>
</feature>
<evidence type="ECO:0000256" key="3">
    <source>
        <dbReference type="PROSITE-ProRule" id="PRU00339"/>
    </source>
</evidence>
<evidence type="ECO:0000256" key="4">
    <source>
        <dbReference type="SAM" id="MobiDB-lite"/>
    </source>
</evidence>
<dbReference type="EMBL" id="SJPQ01000002">
    <property type="protein sequence ID" value="TWT88799.1"/>
    <property type="molecule type" value="Genomic_DNA"/>
</dbReference>
<keyword evidence="5" id="KW-0732">Signal</keyword>
<dbReference type="SUPFAM" id="SSF48452">
    <property type="entry name" value="TPR-like"/>
    <property type="match status" value="1"/>
</dbReference>
<dbReference type="PROSITE" id="PS50005">
    <property type="entry name" value="TPR"/>
    <property type="match status" value="1"/>
</dbReference>
<evidence type="ECO:0000313" key="7">
    <source>
        <dbReference type="Proteomes" id="UP000315440"/>
    </source>
</evidence>
<dbReference type="Proteomes" id="UP000315440">
    <property type="component" value="Unassembled WGS sequence"/>
</dbReference>
<feature type="region of interest" description="Disordered" evidence="4">
    <location>
        <begin position="104"/>
        <end position="130"/>
    </location>
</feature>
<keyword evidence="2 3" id="KW-0802">TPR repeat</keyword>
<feature type="compositionally biased region" description="Low complexity" evidence="4">
    <location>
        <begin position="192"/>
        <end position="205"/>
    </location>
</feature>
<dbReference type="InterPro" id="IPR011990">
    <property type="entry name" value="TPR-like_helical_dom_sf"/>
</dbReference>
<feature type="signal peptide" evidence="5">
    <location>
        <begin position="1"/>
        <end position="26"/>
    </location>
</feature>
<feature type="region of interest" description="Disordered" evidence="4">
    <location>
        <begin position="21"/>
        <end position="88"/>
    </location>
</feature>
<feature type="repeat" description="TPR" evidence="3">
    <location>
        <begin position="244"/>
        <end position="277"/>
    </location>
</feature>
<dbReference type="InterPro" id="IPR050498">
    <property type="entry name" value="Ycf3"/>
</dbReference>
<name>A0A5C5ZMY8_9BACT</name>
<organism evidence="6 7">
    <name type="scientific">Pseudobythopirellula maris</name>
    <dbReference type="NCBI Taxonomy" id="2527991"/>
    <lineage>
        <taxon>Bacteria</taxon>
        <taxon>Pseudomonadati</taxon>
        <taxon>Planctomycetota</taxon>
        <taxon>Planctomycetia</taxon>
        <taxon>Pirellulales</taxon>
        <taxon>Lacipirellulaceae</taxon>
        <taxon>Pseudobythopirellula</taxon>
    </lineage>
</organism>
<dbReference type="Pfam" id="PF13181">
    <property type="entry name" value="TPR_8"/>
    <property type="match status" value="1"/>
</dbReference>
<keyword evidence="7" id="KW-1185">Reference proteome</keyword>
<evidence type="ECO:0000256" key="1">
    <source>
        <dbReference type="ARBA" id="ARBA00022737"/>
    </source>
</evidence>
<gene>
    <name evidence="6" type="ORF">Mal64_22870</name>
</gene>
<evidence type="ECO:0000256" key="2">
    <source>
        <dbReference type="ARBA" id="ARBA00022803"/>
    </source>
</evidence>
<dbReference type="AlphaFoldDB" id="A0A5C5ZMY8"/>
<dbReference type="PANTHER" id="PTHR44858">
    <property type="entry name" value="TETRATRICOPEPTIDE REPEAT PROTEIN 6"/>
    <property type="match status" value="1"/>
</dbReference>
<reference evidence="6 7" key="1">
    <citation type="submission" date="2019-02" db="EMBL/GenBank/DDBJ databases">
        <title>Deep-cultivation of Planctomycetes and their phenomic and genomic characterization uncovers novel biology.</title>
        <authorList>
            <person name="Wiegand S."/>
            <person name="Jogler M."/>
            <person name="Boedeker C."/>
            <person name="Pinto D."/>
            <person name="Vollmers J."/>
            <person name="Rivas-Marin E."/>
            <person name="Kohn T."/>
            <person name="Peeters S.H."/>
            <person name="Heuer A."/>
            <person name="Rast P."/>
            <person name="Oberbeckmann S."/>
            <person name="Bunk B."/>
            <person name="Jeske O."/>
            <person name="Meyerdierks A."/>
            <person name="Storesund J.E."/>
            <person name="Kallscheuer N."/>
            <person name="Luecker S."/>
            <person name="Lage O.M."/>
            <person name="Pohl T."/>
            <person name="Merkel B.J."/>
            <person name="Hornburger P."/>
            <person name="Mueller R.-W."/>
            <person name="Bruemmer F."/>
            <person name="Labrenz M."/>
            <person name="Spormann A.M."/>
            <person name="Op Den Camp H."/>
            <person name="Overmann J."/>
            <person name="Amann R."/>
            <person name="Jetten M.S.M."/>
            <person name="Mascher T."/>
            <person name="Medema M.H."/>
            <person name="Devos D.P."/>
            <person name="Kaster A.-K."/>
            <person name="Ovreas L."/>
            <person name="Rohde M."/>
            <person name="Galperin M.Y."/>
            <person name="Jogler C."/>
        </authorList>
    </citation>
    <scope>NUCLEOTIDE SEQUENCE [LARGE SCALE GENOMIC DNA]</scope>
    <source>
        <strain evidence="6 7">Mal64</strain>
    </source>
</reference>